<gene>
    <name evidence="2" type="ORF">g.21351</name>
</gene>
<dbReference type="AlphaFoldDB" id="A0A1B6L8J5"/>
<feature type="compositionally biased region" description="Polar residues" evidence="1">
    <location>
        <begin position="24"/>
        <end position="38"/>
    </location>
</feature>
<feature type="region of interest" description="Disordered" evidence="1">
    <location>
        <begin position="1"/>
        <end position="40"/>
    </location>
</feature>
<evidence type="ECO:0000313" key="2">
    <source>
        <dbReference type="EMBL" id="JAT20018.1"/>
    </source>
</evidence>
<dbReference type="EMBL" id="GEBQ01019959">
    <property type="protein sequence ID" value="JAT20018.1"/>
    <property type="molecule type" value="Transcribed_RNA"/>
</dbReference>
<feature type="compositionally biased region" description="Polar residues" evidence="1">
    <location>
        <begin position="1"/>
        <end position="15"/>
    </location>
</feature>
<proteinExistence type="predicted"/>
<protein>
    <submittedName>
        <fullName evidence="2">Uncharacterized protein</fullName>
    </submittedName>
</protein>
<sequence>EEILVTAQTEGTIVTTPRPPPHSGNLQQSQSCFSSPELNSPPVVPGHLEYSEVVKSVKNQSNSNSGCGKSDLCIPICEGNSCNPDLGTQYLSNTPKTNQSPNVKITPLILPQQSPSTESKSCNSSNDCEQFFLEK</sequence>
<evidence type="ECO:0000256" key="1">
    <source>
        <dbReference type="SAM" id="MobiDB-lite"/>
    </source>
</evidence>
<accession>A0A1B6L8J5</accession>
<reference evidence="2" key="1">
    <citation type="submission" date="2015-11" db="EMBL/GenBank/DDBJ databases">
        <title>De novo transcriptome assembly of four potential Pierce s Disease insect vectors from Arizona vineyards.</title>
        <authorList>
            <person name="Tassone E.E."/>
        </authorList>
    </citation>
    <scope>NUCLEOTIDE SEQUENCE</scope>
</reference>
<feature type="non-terminal residue" evidence="2">
    <location>
        <position position="1"/>
    </location>
</feature>
<name>A0A1B6L8J5_9HEMI</name>
<organism evidence="2">
    <name type="scientific">Graphocephala atropunctata</name>
    <dbReference type="NCBI Taxonomy" id="36148"/>
    <lineage>
        <taxon>Eukaryota</taxon>
        <taxon>Metazoa</taxon>
        <taxon>Ecdysozoa</taxon>
        <taxon>Arthropoda</taxon>
        <taxon>Hexapoda</taxon>
        <taxon>Insecta</taxon>
        <taxon>Pterygota</taxon>
        <taxon>Neoptera</taxon>
        <taxon>Paraneoptera</taxon>
        <taxon>Hemiptera</taxon>
        <taxon>Auchenorrhyncha</taxon>
        <taxon>Membracoidea</taxon>
        <taxon>Cicadellidae</taxon>
        <taxon>Cicadellinae</taxon>
        <taxon>Cicadellini</taxon>
        <taxon>Graphocephala</taxon>
    </lineage>
</organism>